<dbReference type="InterPro" id="IPR035906">
    <property type="entry name" value="MetI-like_sf"/>
</dbReference>
<evidence type="ECO:0000313" key="9">
    <source>
        <dbReference type="EMBL" id="GAA1666401.1"/>
    </source>
</evidence>
<feature type="domain" description="ABC transmembrane type-1" evidence="8">
    <location>
        <begin position="78"/>
        <end position="266"/>
    </location>
</feature>
<keyword evidence="5 7" id="KW-1133">Transmembrane helix</keyword>
<evidence type="ECO:0000256" key="3">
    <source>
        <dbReference type="ARBA" id="ARBA00022475"/>
    </source>
</evidence>
<sequence>MSARRSFGSLTPLGLVARYVTLLGVLAITIGPLLWELATSLKSKAEDVYAATPSFVPQHPTFANYAEVARTIPVWQFATNSLIVAALCVVGNLIGATIAGFALARLKFRGRRLVFGLFLSTLVLPGEVTIISQFQTVVNLGVGNTLLGVALPSMIGALNVLLMRNAFMAIPLEIDEAALLDGANVWQRLLYIGLPSVRGIMSVVAILSFIGAWDDFLWPLLVLQSPDKLTLTVGLAYLHSTFSADPRTIAAGAMIALLPIVVLFVSLQRFFFRGVGEGAVKG</sequence>
<feature type="transmembrane region" description="Helical" evidence="7">
    <location>
        <begin position="12"/>
        <end position="35"/>
    </location>
</feature>
<feature type="transmembrane region" description="Helical" evidence="7">
    <location>
        <begin position="113"/>
        <end position="134"/>
    </location>
</feature>
<proteinExistence type="inferred from homology"/>
<evidence type="ECO:0000256" key="1">
    <source>
        <dbReference type="ARBA" id="ARBA00004651"/>
    </source>
</evidence>
<reference evidence="10" key="1">
    <citation type="journal article" date="2019" name="Int. J. Syst. Evol. Microbiol.">
        <title>The Global Catalogue of Microorganisms (GCM) 10K type strain sequencing project: providing services to taxonomists for standard genome sequencing and annotation.</title>
        <authorList>
            <consortium name="The Broad Institute Genomics Platform"/>
            <consortium name="The Broad Institute Genome Sequencing Center for Infectious Disease"/>
            <person name="Wu L."/>
            <person name="Ma J."/>
        </authorList>
    </citation>
    <scope>NUCLEOTIDE SEQUENCE [LARGE SCALE GENOMIC DNA]</scope>
    <source>
        <strain evidence="10">JCM 14718</strain>
    </source>
</reference>
<feature type="transmembrane region" description="Helical" evidence="7">
    <location>
        <begin position="189"/>
        <end position="213"/>
    </location>
</feature>
<comment type="caution">
    <text evidence="9">The sequence shown here is derived from an EMBL/GenBank/DDBJ whole genome shotgun (WGS) entry which is preliminary data.</text>
</comment>
<keyword evidence="2 7" id="KW-0813">Transport</keyword>
<gene>
    <name evidence="9" type="ORF">GCM10009765_14860</name>
</gene>
<dbReference type="CDD" id="cd06261">
    <property type="entry name" value="TM_PBP2"/>
    <property type="match status" value="1"/>
</dbReference>
<evidence type="ECO:0000256" key="2">
    <source>
        <dbReference type="ARBA" id="ARBA00022448"/>
    </source>
</evidence>
<dbReference type="EMBL" id="BAAANY010000005">
    <property type="protein sequence ID" value="GAA1666401.1"/>
    <property type="molecule type" value="Genomic_DNA"/>
</dbReference>
<feature type="transmembrane region" description="Helical" evidence="7">
    <location>
        <begin position="140"/>
        <end position="162"/>
    </location>
</feature>
<dbReference type="Proteomes" id="UP001500618">
    <property type="component" value="Unassembled WGS sequence"/>
</dbReference>
<protein>
    <submittedName>
        <fullName evidence="9">Carbohydrate ABC transporter permease</fullName>
    </submittedName>
</protein>
<name>A0ABP4S2R0_9ACTN</name>
<keyword evidence="3" id="KW-1003">Cell membrane</keyword>
<evidence type="ECO:0000256" key="7">
    <source>
        <dbReference type="RuleBase" id="RU363032"/>
    </source>
</evidence>
<accession>A0ABP4S2R0</accession>
<dbReference type="Pfam" id="PF00528">
    <property type="entry name" value="BPD_transp_1"/>
    <property type="match status" value="1"/>
</dbReference>
<dbReference type="RefSeq" id="WP_344308350.1">
    <property type="nucleotide sequence ID" value="NZ_BAAANY010000005.1"/>
</dbReference>
<evidence type="ECO:0000256" key="6">
    <source>
        <dbReference type="ARBA" id="ARBA00023136"/>
    </source>
</evidence>
<organism evidence="9 10">
    <name type="scientific">Fodinicola feengrottensis</name>
    <dbReference type="NCBI Taxonomy" id="435914"/>
    <lineage>
        <taxon>Bacteria</taxon>
        <taxon>Bacillati</taxon>
        <taxon>Actinomycetota</taxon>
        <taxon>Actinomycetes</taxon>
        <taxon>Mycobacteriales</taxon>
        <taxon>Fodinicola</taxon>
    </lineage>
</organism>
<dbReference type="PANTHER" id="PTHR43744">
    <property type="entry name" value="ABC TRANSPORTER PERMEASE PROTEIN MG189-RELATED-RELATED"/>
    <property type="match status" value="1"/>
</dbReference>
<keyword evidence="4 7" id="KW-0812">Transmembrane</keyword>
<feature type="transmembrane region" description="Helical" evidence="7">
    <location>
        <begin position="82"/>
        <end position="106"/>
    </location>
</feature>
<keyword evidence="6 7" id="KW-0472">Membrane</keyword>
<feature type="transmembrane region" description="Helical" evidence="7">
    <location>
        <begin position="248"/>
        <end position="267"/>
    </location>
</feature>
<evidence type="ECO:0000313" key="10">
    <source>
        <dbReference type="Proteomes" id="UP001500618"/>
    </source>
</evidence>
<dbReference type="PANTHER" id="PTHR43744:SF3">
    <property type="entry name" value="LACTOSE TRANSPORT SYSTEM PERMEASE PROTEIN LACG"/>
    <property type="match status" value="1"/>
</dbReference>
<dbReference type="SUPFAM" id="SSF161098">
    <property type="entry name" value="MetI-like"/>
    <property type="match status" value="1"/>
</dbReference>
<dbReference type="Gene3D" id="1.10.3720.10">
    <property type="entry name" value="MetI-like"/>
    <property type="match status" value="1"/>
</dbReference>
<evidence type="ECO:0000256" key="5">
    <source>
        <dbReference type="ARBA" id="ARBA00022989"/>
    </source>
</evidence>
<dbReference type="PROSITE" id="PS50928">
    <property type="entry name" value="ABC_TM1"/>
    <property type="match status" value="1"/>
</dbReference>
<comment type="similarity">
    <text evidence="7">Belongs to the binding-protein-dependent transport system permease family.</text>
</comment>
<dbReference type="InterPro" id="IPR000515">
    <property type="entry name" value="MetI-like"/>
</dbReference>
<evidence type="ECO:0000256" key="4">
    <source>
        <dbReference type="ARBA" id="ARBA00022692"/>
    </source>
</evidence>
<keyword evidence="10" id="KW-1185">Reference proteome</keyword>
<evidence type="ECO:0000259" key="8">
    <source>
        <dbReference type="PROSITE" id="PS50928"/>
    </source>
</evidence>
<comment type="subcellular location">
    <subcellularLocation>
        <location evidence="1 7">Cell membrane</location>
        <topology evidence="1 7">Multi-pass membrane protein</topology>
    </subcellularLocation>
</comment>